<name>A0A8J7TL60_9BACT</name>
<keyword evidence="5" id="KW-0694">RNA-binding</keyword>
<dbReference type="GO" id="GO:0006412">
    <property type="term" value="P:translation"/>
    <property type="evidence" value="ECO:0007669"/>
    <property type="project" value="UniProtKB-UniRule"/>
</dbReference>
<gene>
    <name evidence="5 7" type="primary">rplD</name>
    <name evidence="7" type="ORF">J0M35_03960</name>
</gene>
<dbReference type="GO" id="GO:1990904">
    <property type="term" value="C:ribonucleoprotein complex"/>
    <property type="evidence" value="ECO:0007669"/>
    <property type="project" value="UniProtKB-KW"/>
</dbReference>
<organism evidence="7 8">
    <name type="scientific">Candidatus Obscuribacter phosphatis</name>
    <dbReference type="NCBI Taxonomy" id="1906157"/>
    <lineage>
        <taxon>Bacteria</taxon>
        <taxon>Bacillati</taxon>
        <taxon>Candidatus Melainabacteria</taxon>
        <taxon>Candidatus Obscuribacterales</taxon>
        <taxon>Candidatus Obscuribacteraceae</taxon>
        <taxon>Candidatus Obscuribacter</taxon>
    </lineage>
</organism>
<proteinExistence type="inferred from homology"/>
<feature type="region of interest" description="Disordered" evidence="6">
    <location>
        <begin position="44"/>
        <end position="71"/>
    </location>
</feature>
<dbReference type="SUPFAM" id="SSF52166">
    <property type="entry name" value="Ribosomal protein L4"/>
    <property type="match status" value="1"/>
</dbReference>
<dbReference type="GO" id="GO:0005840">
    <property type="term" value="C:ribosome"/>
    <property type="evidence" value="ECO:0007669"/>
    <property type="project" value="UniProtKB-KW"/>
</dbReference>
<dbReference type="NCBIfam" id="TIGR03953">
    <property type="entry name" value="rplD_bact"/>
    <property type="match status" value="1"/>
</dbReference>
<reference evidence="7" key="1">
    <citation type="submission" date="2021-02" db="EMBL/GenBank/DDBJ databases">
        <title>Genome-Resolved Metagenomics of a Microbial Community Performing Photosynthetic Biological Nutrient Removal.</title>
        <authorList>
            <person name="Mcdaniel E.A."/>
        </authorList>
    </citation>
    <scope>NUCLEOTIDE SEQUENCE</scope>
    <source>
        <strain evidence="7">UWPOB_OBS1</strain>
    </source>
</reference>
<dbReference type="GO" id="GO:0003735">
    <property type="term" value="F:structural constituent of ribosome"/>
    <property type="evidence" value="ECO:0007669"/>
    <property type="project" value="InterPro"/>
</dbReference>
<dbReference type="Proteomes" id="UP000664277">
    <property type="component" value="Unassembled WGS sequence"/>
</dbReference>
<dbReference type="InterPro" id="IPR023574">
    <property type="entry name" value="Ribosomal_uL4_dom_sf"/>
</dbReference>
<protein>
    <recommendedName>
        <fullName evidence="4 5">Large ribosomal subunit protein uL4</fullName>
    </recommendedName>
</protein>
<dbReference type="InterPro" id="IPR013005">
    <property type="entry name" value="Ribosomal_uL4-like"/>
</dbReference>
<dbReference type="PANTHER" id="PTHR10746">
    <property type="entry name" value="50S RIBOSOMAL PROTEIN L4"/>
    <property type="match status" value="1"/>
</dbReference>
<comment type="caution">
    <text evidence="7">The sequence shown here is derived from an EMBL/GenBank/DDBJ whole genome shotgun (WGS) entry which is preliminary data.</text>
</comment>
<dbReference type="AlphaFoldDB" id="A0A8J7TL60"/>
<evidence type="ECO:0000256" key="4">
    <source>
        <dbReference type="ARBA" id="ARBA00035244"/>
    </source>
</evidence>
<dbReference type="InterPro" id="IPR002136">
    <property type="entry name" value="Ribosomal_uL4"/>
</dbReference>
<accession>A0A8J7TL60</accession>
<dbReference type="Gene3D" id="3.40.1370.10">
    <property type="match status" value="1"/>
</dbReference>
<evidence type="ECO:0000256" key="6">
    <source>
        <dbReference type="SAM" id="MobiDB-lite"/>
    </source>
</evidence>
<keyword evidence="3 5" id="KW-0687">Ribonucleoprotein</keyword>
<evidence type="ECO:0000256" key="5">
    <source>
        <dbReference type="HAMAP-Rule" id="MF_01328"/>
    </source>
</evidence>
<comment type="subunit">
    <text evidence="5">Part of the 50S ribosomal subunit.</text>
</comment>
<evidence type="ECO:0000256" key="2">
    <source>
        <dbReference type="ARBA" id="ARBA00022980"/>
    </source>
</evidence>
<comment type="function">
    <text evidence="5">One of the primary rRNA binding proteins, this protein initially binds near the 5'-end of the 23S rRNA. It is important during the early stages of 50S assembly. It makes multiple contacts with different domains of the 23S rRNA in the assembled 50S subunit and ribosome.</text>
</comment>
<dbReference type="GO" id="GO:0019843">
    <property type="term" value="F:rRNA binding"/>
    <property type="evidence" value="ECO:0007669"/>
    <property type="project" value="UniProtKB-UniRule"/>
</dbReference>
<comment type="similarity">
    <text evidence="1 5">Belongs to the universal ribosomal protein uL4 family.</text>
</comment>
<evidence type="ECO:0000313" key="8">
    <source>
        <dbReference type="Proteomes" id="UP000664277"/>
    </source>
</evidence>
<evidence type="ECO:0000256" key="3">
    <source>
        <dbReference type="ARBA" id="ARBA00023274"/>
    </source>
</evidence>
<dbReference type="EMBL" id="JAFLCK010000003">
    <property type="protein sequence ID" value="MBN8659495.1"/>
    <property type="molecule type" value="Genomic_DNA"/>
</dbReference>
<evidence type="ECO:0000256" key="1">
    <source>
        <dbReference type="ARBA" id="ARBA00010528"/>
    </source>
</evidence>
<sequence>MTSAQVVDLKGKKLSEVNLADEVFAIEPNQGVMHSALVRQLANARRGNASTKTRSEVSGGGRKPWRQKGTGRARAGSIRSPLWAGGGVTFGPKPRDYSISMPKKMRVLALKSALAARAENLVIVENFDGLKEAKTKQFCQILKDLGLCEKKVLVVLDYACETCAKVELAARNIEGVKVIRASNLNVKDLLHHEVLLTDVRTLEVINTRFKSCKSEGANAVKEKAPAEKAVKAKAEKAPAKEKAEAPKKAAKSGEEKPAKKATKADGAAPAKKSAQTKKDA</sequence>
<keyword evidence="5" id="KW-0699">rRNA-binding</keyword>
<comment type="function">
    <text evidence="5">Forms part of the polypeptide exit tunnel.</text>
</comment>
<dbReference type="HAMAP" id="MF_01328_B">
    <property type="entry name" value="Ribosomal_uL4_B"/>
    <property type="match status" value="1"/>
</dbReference>
<keyword evidence="2 5" id="KW-0689">Ribosomal protein</keyword>
<dbReference type="Pfam" id="PF00573">
    <property type="entry name" value="Ribosomal_L4"/>
    <property type="match status" value="1"/>
</dbReference>
<evidence type="ECO:0000313" key="7">
    <source>
        <dbReference type="EMBL" id="MBN8659495.1"/>
    </source>
</evidence>
<dbReference type="PANTHER" id="PTHR10746:SF6">
    <property type="entry name" value="LARGE RIBOSOMAL SUBUNIT PROTEIN UL4M"/>
    <property type="match status" value="1"/>
</dbReference>
<feature type="compositionally biased region" description="Basic and acidic residues" evidence="6">
    <location>
        <begin position="221"/>
        <end position="258"/>
    </location>
</feature>
<feature type="region of interest" description="Disordered" evidence="6">
    <location>
        <begin position="221"/>
        <end position="280"/>
    </location>
</feature>